<protein>
    <submittedName>
        <fullName evidence="2">Uncharacterized protein</fullName>
    </submittedName>
</protein>
<keyword evidence="1" id="KW-0472">Membrane</keyword>
<name>A0A379F3T4_9BACT</name>
<organism evidence="2 3">
    <name type="scientific">Prevotella pallens</name>
    <dbReference type="NCBI Taxonomy" id="60133"/>
    <lineage>
        <taxon>Bacteria</taxon>
        <taxon>Pseudomonadati</taxon>
        <taxon>Bacteroidota</taxon>
        <taxon>Bacteroidia</taxon>
        <taxon>Bacteroidales</taxon>
        <taxon>Prevotellaceae</taxon>
        <taxon>Prevotella</taxon>
    </lineage>
</organism>
<feature type="transmembrane region" description="Helical" evidence="1">
    <location>
        <begin position="29"/>
        <end position="49"/>
    </location>
</feature>
<keyword evidence="1" id="KW-0812">Transmembrane</keyword>
<feature type="transmembrane region" description="Helical" evidence="1">
    <location>
        <begin position="5"/>
        <end position="23"/>
    </location>
</feature>
<evidence type="ECO:0000256" key="1">
    <source>
        <dbReference type="SAM" id="Phobius"/>
    </source>
</evidence>
<accession>A0A379F3T4</accession>
<reference evidence="2 3" key="1">
    <citation type="submission" date="2018-06" db="EMBL/GenBank/DDBJ databases">
        <authorList>
            <consortium name="Pathogen Informatics"/>
            <person name="Doyle S."/>
        </authorList>
    </citation>
    <scope>NUCLEOTIDE SEQUENCE [LARGE SCALE GENOMIC DNA]</scope>
    <source>
        <strain evidence="2 3">NCTC13043</strain>
    </source>
</reference>
<dbReference type="AlphaFoldDB" id="A0A379F3T4"/>
<sequence length="78" mass="8951">MLAQIFGFVILSFILVVMYGIKFKPKDEVLPILGALVFMLLSKILRQLFNLNTIEVTLLSIFYLFLLALLLKIFVSNK</sequence>
<evidence type="ECO:0000313" key="2">
    <source>
        <dbReference type="EMBL" id="SUC13073.1"/>
    </source>
</evidence>
<gene>
    <name evidence="2" type="ORF">NCTC13043_01697</name>
</gene>
<feature type="transmembrane region" description="Helical" evidence="1">
    <location>
        <begin position="56"/>
        <end position="75"/>
    </location>
</feature>
<dbReference type="Proteomes" id="UP000254235">
    <property type="component" value="Unassembled WGS sequence"/>
</dbReference>
<proteinExistence type="predicted"/>
<evidence type="ECO:0000313" key="3">
    <source>
        <dbReference type="Proteomes" id="UP000254235"/>
    </source>
</evidence>
<dbReference type="EMBL" id="UGTP01000001">
    <property type="protein sequence ID" value="SUC13073.1"/>
    <property type="molecule type" value="Genomic_DNA"/>
</dbReference>
<dbReference type="OrthoDB" id="9913747at2"/>
<keyword evidence="1" id="KW-1133">Transmembrane helix</keyword>